<keyword evidence="2" id="KW-1185">Reference proteome</keyword>
<evidence type="ECO:0000313" key="2">
    <source>
        <dbReference type="Proteomes" id="UP000714275"/>
    </source>
</evidence>
<sequence length="285" mass="31597">MISQIRGKRGDREAAAVLGARALPINAVSCAIRRDNLRRAVEFVEQGRGQQWSLASRPRILKSRVRASAITGRATADSAARECGEFAEQWEVTEIRYLQGVTRFLLPPSYADSQEALCYGPIIILIASKYSCNAIIVPTSQYAQGLHQGDKAHILYEFRTDLKVFLRKIWDEVMISNWMGKCLEDIYICSYTPTLSALIRARQTITMKTSVIPSFPAIGQSQLGAGQSTVLATVDSELELIHKLALLQVKFISLSGDEATQAGALDALQRNTWVHLACNGRKDRK</sequence>
<name>A0A9P7D1Y3_9AGAM</name>
<reference evidence="1" key="1">
    <citation type="journal article" date="2020" name="New Phytol.">
        <title>Comparative genomics reveals dynamic genome evolution in host specialist ectomycorrhizal fungi.</title>
        <authorList>
            <person name="Lofgren L.A."/>
            <person name="Nguyen N.H."/>
            <person name="Vilgalys R."/>
            <person name="Ruytinx J."/>
            <person name="Liao H.L."/>
            <person name="Branco S."/>
            <person name="Kuo A."/>
            <person name="LaButti K."/>
            <person name="Lipzen A."/>
            <person name="Andreopoulos W."/>
            <person name="Pangilinan J."/>
            <person name="Riley R."/>
            <person name="Hundley H."/>
            <person name="Na H."/>
            <person name="Barry K."/>
            <person name="Grigoriev I.V."/>
            <person name="Stajich J.E."/>
            <person name="Kennedy P.G."/>
        </authorList>
    </citation>
    <scope>NUCLEOTIDE SEQUENCE</scope>
    <source>
        <strain evidence="1">DOB743</strain>
    </source>
</reference>
<proteinExistence type="predicted"/>
<evidence type="ECO:0000313" key="1">
    <source>
        <dbReference type="EMBL" id="KAG1776504.1"/>
    </source>
</evidence>
<comment type="caution">
    <text evidence="1">The sequence shown here is derived from an EMBL/GenBank/DDBJ whole genome shotgun (WGS) entry which is preliminary data.</text>
</comment>
<dbReference type="Proteomes" id="UP000714275">
    <property type="component" value="Unassembled WGS sequence"/>
</dbReference>
<dbReference type="EMBL" id="JABBWD010000026">
    <property type="protein sequence ID" value="KAG1776504.1"/>
    <property type="molecule type" value="Genomic_DNA"/>
</dbReference>
<accession>A0A9P7D1Y3</accession>
<protein>
    <submittedName>
        <fullName evidence="1">Uncharacterized protein</fullName>
    </submittedName>
</protein>
<dbReference type="OrthoDB" id="2692523at2759"/>
<dbReference type="AlphaFoldDB" id="A0A9P7D1Y3"/>
<organism evidence="1 2">
    <name type="scientific">Suillus placidus</name>
    <dbReference type="NCBI Taxonomy" id="48579"/>
    <lineage>
        <taxon>Eukaryota</taxon>
        <taxon>Fungi</taxon>
        <taxon>Dikarya</taxon>
        <taxon>Basidiomycota</taxon>
        <taxon>Agaricomycotina</taxon>
        <taxon>Agaricomycetes</taxon>
        <taxon>Agaricomycetidae</taxon>
        <taxon>Boletales</taxon>
        <taxon>Suillineae</taxon>
        <taxon>Suillaceae</taxon>
        <taxon>Suillus</taxon>
    </lineage>
</organism>
<gene>
    <name evidence="1" type="ORF">EV702DRAFT_1198203</name>
</gene>